<feature type="domain" description="DCD" evidence="2">
    <location>
        <begin position="30"/>
        <end position="150"/>
    </location>
</feature>
<dbReference type="PANTHER" id="PTHR46034:SF7">
    <property type="entry name" value="INFLUENZA VIRUS NS1A-BINDING PROTEIN"/>
    <property type="match status" value="1"/>
</dbReference>
<dbReference type="InterPro" id="IPR013989">
    <property type="entry name" value="Dev_and_cell_death_domain"/>
</dbReference>
<evidence type="ECO:0000313" key="3">
    <source>
        <dbReference type="EnsemblProtists" id="EOD22261"/>
    </source>
</evidence>
<proteinExistence type="predicted"/>
<dbReference type="GO" id="GO:0034976">
    <property type="term" value="P:response to endoplasmic reticulum stress"/>
    <property type="evidence" value="ECO:0007669"/>
    <property type="project" value="InterPro"/>
</dbReference>
<evidence type="ECO:0000259" key="2">
    <source>
        <dbReference type="PROSITE" id="PS51222"/>
    </source>
</evidence>
<dbReference type="GeneID" id="17267808"/>
<feature type="region of interest" description="Disordered" evidence="1">
    <location>
        <begin position="1"/>
        <end position="23"/>
    </location>
</feature>
<dbReference type="HOGENOM" id="CLU_1613860_0_0_1"/>
<name>A0A0D3JFH6_EMIH1</name>
<protein>
    <recommendedName>
        <fullName evidence="2">DCD domain-containing protein</fullName>
    </recommendedName>
</protein>
<reference evidence="3" key="2">
    <citation type="submission" date="2024-10" db="UniProtKB">
        <authorList>
            <consortium name="EnsemblProtists"/>
        </authorList>
    </citation>
    <scope>IDENTIFICATION</scope>
</reference>
<dbReference type="InterPro" id="IPR044832">
    <property type="entry name" value="NRP-like"/>
</dbReference>
<reference evidence="4" key="1">
    <citation type="journal article" date="2013" name="Nature">
        <title>Pan genome of the phytoplankton Emiliania underpins its global distribution.</title>
        <authorList>
            <person name="Read B.A."/>
            <person name="Kegel J."/>
            <person name="Klute M.J."/>
            <person name="Kuo A."/>
            <person name="Lefebvre S.C."/>
            <person name="Maumus F."/>
            <person name="Mayer C."/>
            <person name="Miller J."/>
            <person name="Monier A."/>
            <person name="Salamov A."/>
            <person name="Young J."/>
            <person name="Aguilar M."/>
            <person name="Claverie J.M."/>
            <person name="Frickenhaus S."/>
            <person name="Gonzalez K."/>
            <person name="Herman E.K."/>
            <person name="Lin Y.C."/>
            <person name="Napier J."/>
            <person name="Ogata H."/>
            <person name="Sarno A.F."/>
            <person name="Shmutz J."/>
            <person name="Schroeder D."/>
            <person name="de Vargas C."/>
            <person name="Verret F."/>
            <person name="von Dassow P."/>
            <person name="Valentin K."/>
            <person name="Van de Peer Y."/>
            <person name="Wheeler G."/>
            <person name="Dacks J.B."/>
            <person name="Delwiche C.F."/>
            <person name="Dyhrman S.T."/>
            <person name="Glockner G."/>
            <person name="John U."/>
            <person name="Richards T."/>
            <person name="Worden A.Z."/>
            <person name="Zhang X."/>
            <person name="Grigoriev I.V."/>
            <person name="Allen A.E."/>
            <person name="Bidle K."/>
            <person name="Borodovsky M."/>
            <person name="Bowler C."/>
            <person name="Brownlee C."/>
            <person name="Cock J.M."/>
            <person name="Elias M."/>
            <person name="Gladyshev V.N."/>
            <person name="Groth M."/>
            <person name="Guda C."/>
            <person name="Hadaegh A."/>
            <person name="Iglesias-Rodriguez M.D."/>
            <person name="Jenkins J."/>
            <person name="Jones B.M."/>
            <person name="Lawson T."/>
            <person name="Leese F."/>
            <person name="Lindquist E."/>
            <person name="Lobanov A."/>
            <person name="Lomsadze A."/>
            <person name="Malik S.B."/>
            <person name="Marsh M.E."/>
            <person name="Mackinder L."/>
            <person name="Mock T."/>
            <person name="Mueller-Roeber B."/>
            <person name="Pagarete A."/>
            <person name="Parker M."/>
            <person name="Probert I."/>
            <person name="Quesneville H."/>
            <person name="Raines C."/>
            <person name="Rensing S.A."/>
            <person name="Riano-Pachon D.M."/>
            <person name="Richier S."/>
            <person name="Rokitta S."/>
            <person name="Shiraiwa Y."/>
            <person name="Soanes D.M."/>
            <person name="van der Giezen M."/>
            <person name="Wahlund T.M."/>
            <person name="Williams B."/>
            <person name="Wilson W."/>
            <person name="Wolfe G."/>
            <person name="Wurch L.L."/>
        </authorList>
    </citation>
    <scope>NUCLEOTIDE SEQUENCE</scope>
</reference>
<accession>A0A0D3JFH6</accession>
<sequence length="165" mass="18029">MRPPLSATAPQAGPAVPLSAAPLPGEQPVEPAAGVIFSCTDATFEQCYEMSVVGLPRKYLPLVGSIAAGRTLLFLFNFSTRAIHGVYLATSEGTENLHPGAFTAGSARDVGEMPDEEAEIKHVLEYTERQRFRFKLSRYQCRDLLHAMARNEARLRADRLLASLP</sequence>
<dbReference type="PaxDb" id="2903-EOD22261"/>
<dbReference type="AlphaFoldDB" id="A0A0D3JFH6"/>
<keyword evidence="4" id="KW-1185">Reference proteome</keyword>
<evidence type="ECO:0000313" key="4">
    <source>
        <dbReference type="Proteomes" id="UP000013827"/>
    </source>
</evidence>
<dbReference type="eggNOG" id="ENOG502QSUM">
    <property type="taxonomic scope" value="Eukaryota"/>
</dbReference>
<dbReference type="PANTHER" id="PTHR46034">
    <property type="match status" value="1"/>
</dbReference>
<dbReference type="EnsemblProtists" id="EOD22261">
    <property type="protein sequence ID" value="EOD22261"/>
    <property type="gene ID" value="EMIHUDRAFT_354732"/>
</dbReference>
<dbReference type="SMART" id="SM00767">
    <property type="entry name" value="DCD"/>
    <property type="match status" value="1"/>
</dbReference>
<dbReference type="Proteomes" id="UP000013827">
    <property type="component" value="Unassembled WGS sequence"/>
</dbReference>
<dbReference type="Pfam" id="PF10539">
    <property type="entry name" value="Dev_Cell_Death"/>
    <property type="match status" value="1"/>
</dbReference>
<dbReference type="RefSeq" id="XP_005774690.1">
    <property type="nucleotide sequence ID" value="XM_005774633.1"/>
</dbReference>
<dbReference type="PROSITE" id="PS51222">
    <property type="entry name" value="DCD"/>
    <property type="match status" value="1"/>
</dbReference>
<dbReference type="KEGG" id="ehx:EMIHUDRAFT_354732"/>
<organism evidence="3 4">
    <name type="scientific">Emiliania huxleyi (strain CCMP1516)</name>
    <dbReference type="NCBI Taxonomy" id="280463"/>
    <lineage>
        <taxon>Eukaryota</taxon>
        <taxon>Haptista</taxon>
        <taxon>Haptophyta</taxon>
        <taxon>Prymnesiophyceae</taxon>
        <taxon>Isochrysidales</taxon>
        <taxon>Noelaerhabdaceae</taxon>
        <taxon>Emiliania</taxon>
    </lineage>
</organism>
<evidence type="ECO:0000256" key="1">
    <source>
        <dbReference type="SAM" id="MobiDB-lite"/>
    </source>
</evidence>